<dbReference type="EMBL" id="LMWW01000029">
    <property type="protein sequence ID" value="KUN82735.1"/>
    <property type="molecule type" value="Genomic_DNA"/>
</dbReference>
<evidence type="ECO:0000256" key="4">
    <source>
        <dbReference type="SAM" id="MobiDB-lite"/>
    </source>
</evidence>
<sequence>MSKPPQHDRVVLVTGAAAGIGAAIAAAAVGAGHRVLLTDIDEAAAQATATRLGGRAAAFRLDIRDSEGWTKAFDAAEAEFGPVDILVNNAGVITTGNTRDLSLAQHRAMVEVNLLGTMTGVCTAIPRMTERGSGHIVTICSMSSFLPLPGYAPYGGTKHGLRAFHHAVALEERHGPLDFTIIHPASTRTGMLDQELNDPTAITAFAEKPVTPAEVARAVVETFRTKPTEVVFPALAGRVQQIAGAVPQLIRLLVPTIEAKGRRERDRLLRTGPTRLSDPSGGS</sequence>
<evidence type="ECO:0000313" key="5">
    <source>
        <dbReference type="EMBL" id="KUN82735.1"/>
    </source>
</evidence>
<dbReference type="PANTHER" id="PTHR44196">
    <property type="entry name" value="DEHYDROGENASE/REDUCTASE SDR FAMILY MEMBER 7B"/>
    <property type="match status" value="1"/>
</dbReference>
<feature type="region of interest" description="Disordered" evidence="4">
    <location>
        <begin position="264"/>
        <end position="283"/>
    </location>
</feature>
<dbReference type="SUPFAM" id="SSF51735">
    <property type="entry name" value="NAD(P)-binding Rossmann-fold domains"/>
    <property type="match status" value="1"/>
</dbReference>
<dbReference type="AlphaFoldDB" id="A0A101SYY1"/>
<keyword evidence="2" id="KW-0560">Oxidoreductase</keyword>
<dbReference type="OrthoDB" id="5178125at2"/>
<dbReference type="CDD" id="cd05233">
    <property type="entry name" value="SDR_c"/>
    <property type="match status" value="1"/>
</dbReference>
<dbReference type="PRINTS" id="PR00080">
    <property type="entry name" value="SDRFAMILY"/>
</dbReference>
<evidence type="ECO:0000256" key="2">
    <source>
        <dbReference type="ARBA" id="ARBA00023002"/>
    </source>
</evidence>
<protein>
    <submittedName>
        <fullName evidence="5">Short-chain dehydrogenase</fullName>
    </submittedName>
</protein>
<dbReference type="Pfam" id="PF00106">
    <property type="entry name" value="adh_short"/>
    <property type="match status" value="1"/>
</dbReference>
<dbReference type="STRING" id="1943.AQJ64_18490"/>
<gene>
    <name evidence="5" type="ORF">AQJ64_18490</name>
</gene>
<keyword evidence="6" id="KW-1185">Reference proteome</keyword>
<comment type="caution">
    <text evidence="5">The sequence shown here is derived from an EMBL/GenBank/DDBJ whole genome shotgun (WGS) entry which is preliminary data.</text>
</comment>
<reference evidence="5 6" key="1">
    <citation type="submission" date="2015-10" db="EMBL/GenBank/DDBJ databases">
        <title>Draft genome sequence of Streptomyces griseoruber DSM 40281, type strain for the species Streptomyces griseoruber.</title>
        <authorList>
            <person name="Ruckert C."/>
            <person name="Winkler A."/>
            <person name="Kalinowski J."/>
            <person name="Kampfer P."/>
            <person name="Glaeser S."/>
        </authorList>
    </citation>
    <scope>NUCLEOTIDE SEQUENCE [LARGE SCALE GENOMIC DNA]</scope>
    <source>
        <strain evidence="5 6">DSM 40281</strain>
    </source>
</reference>
<dbReference type="InterPro" id="IPR002347">
    <property type="entry name" value="SDR_fam"/>
</dbReference>
<dbReference type="GO" id="GO:0016491">
    <property type="term" value="F:oxidoreductase activity"/>
    <property type="evidence" value="ECO:0007669"/>
    <property type="project" value="UniProtKB-KW"/>
</dbReference>
<dbReference type="PANTHER" id="PTHR44196:SF1">
    <property type="entry name" value="DEHYDROGENASE_REDUCTASE SDR FAMILY MEMBER 7B"/>
    <property type="match status" value="1"/>
</dbReference>
<evidence type="ECO:0000256" key="1">
    <source>
        <dbReference type="ARBA" id="ARBA00006484"/>
    </source>
</evidence>
<comment type="similarity">
    <text evidence="1 3">Belongs to the short-chain dehydrogenases/reductases (SDR) family.</text>
</comment>
<dbReference type="PROSITE" id="PS00061">
    <property type="entry name" value="ADH_SHORT"/>
    <property type="match status" value="1"/>
</dbReference>
<dbReference type="GO" id="GO:0016020">
    <property type="term" value="C:membrane"/>
    <property type="evidence" value="ECO:0007669"/>
    <property type="project" value="TreeGrafter"/>
</dbReference>
<name>A0A101SYY1_9ACTN</name>
<evidence type="ECO:0000313" key="6">
    <source>
        <dbReference type="Proteomes" id="UP000052982"/>
    </source>
</evidence>
<dbReference type="Gene3D" id="3.40.50.720">
    <property type="entry name" value="NAD(P)-binding Rossmann-like Domain"/>
    <property type="match status" value="1"/>
</dbReference>
<accession>A0A101SYY1</accession>
<dbReference type="InterPro" id="IPR020904">
    <property type="entry name" value="Sc_DH/Rdtase_CS"/>
</dbReference>
<organism evidence="5 6">
    <name type="scientific">Streptomyces griseoruber</name>
    <dbReference type="NCBI Taxonomy" id="1943"/>
    <lineage>
        <taxon>Bacteria</taxon>
        <taxon>Bacillati</taxon>
        <taxon>Actinomycetota</taxon>
        <taxon>Actinomycetes</taxon>
        <taxon>Kitasatosporales</taxon>
        <taxon>Streptomycetaceae</taxon>
        <taxon>Streptomyces</taxon>
    </lineage>
</organism>
<dbReference type="RefSeq" id="WP_055638001.1">
    <property type="nucleotide sequence ID" value="NZ_KQ948768.1"/>
</dbReference>
<dbReference type="Proteomes" id="UP000052982">
    <property type="component" value="Unassembled WGS sequence"/>
</dbReference>
<dbReference type="PRINTS" id="PR00081">
    <property type="entry name" value="GDHRDH"/>
</dbReference>
<evidence type="ECO:0000256" key="3">
    <source>
        <dbReference type="RuleBase" id="RU000363"/>
    </source>
</evidence>
<dbReference type="InterPro" id="IPR036291">
    <property type="entry name" value="NAD(P)-bd_dom_sf"/>
</dbReference>
<proteinExistence type="inferred from homology"/>